<reference evidence="1 2" key="1">
    <citation type="submission" date="2018-04" db="EMBL/GenBank/DDBJ databases">
        <title>Active sludge and wastewater microbial communities from Klosterneuburg, Austria.</title>
        <authorList>
            <person name="Wagner M."/>
        </authorList>
    </citation>
    <scope>NUCLEOTIDE SEQUENCE [LARGE SCALE GENOMIC DNA]</scope>
    <source>
        <strain evidence="1 2">Nm4</strain>
    </source>
</reference>
<dbReference type="RefSeq" id="WP_107787859.1">
    <property type="nucleotide sequence ID" value="NZ_QAOL01000045.1"/>
</dbReference>
<protein>
    <submittedName>
        <fullName evidence="1">Uncharacterized protein</fullName>
    </submittedName>
</protein>
<dbReference type="EMBL" id="QAOL01000045">
    <property type="protein sequence ID" value="PTQ79773.1"/>
    <property type="molecule type" value="Genomic_DNA"/>
</dbReference>
<dbReference type="AlphaFoldDB" id="A0A2T5I7I4"/>
<sequence>MNTPMNALVSDMVNLLDERLREDFEERAGIIEFDAELPRDHAECLALLDVLHRHPSALCDVTVLRVALNGTDFWILATDPDLARQHFGDVESGVFDLKDVVNQQFNGFAILKAI</sequence>
<name>A0A2T5I7I4_9PROT</name>
<evidence type="ECO:0000313" key="1">
    <source>
        <dbReference type="EMBL" id="PTQ79773.1"/>
    </source>
</evidence>
<proteinExistence type="predicted"/>
<gene>
    <name evidence="1" type="ORF">C8R28_104513</name>
</gene>
<comment type="caution">
    <text evidence="1">The sequence shown here is derived from an EMBL/GenBank/DDBJ whole genome shotgun (WGS) entry which is preliminary data.</text>
</comment>
<organism evidence="1 2">
    <name type="scientific">Nitrosomonas ureae</name>
    <dbReference type="NCBI Taxonomy" id="44577"/>
    <lineage>
        <taxon>Bacteria</taxon>
        <taxon>Pseudomonadati</taxon>
        <taxon>Pseudomonadota</taxon>
        <taxon>Betaproteobacteria</taxon>
        <taxon>Nitrosomonadales</taxon>
        <taxon>Nitrosomonadaceae</taxon>
        <taxon>Nitrosomonas</taxon>
    </lineage>
</organism>
<accession>A0A2T5I7I4</accession>
<dbReference type="Proteomes" id="UP000244110">
    <property type="component" value="Unassembled WGS sequence"/>
</dbReference>
<evidence type="ECO:0000313" key="2">
    <source>
        <dbReference type="Proteomes" id="UP000244110"/>
    </source>
</evidence>